<proteinExistence type="inferred from homology"/>
<reference evidence="7" key="1">
    <citation type="submission" date="2020-11" db="EMBL/GenBank/DDBJ databases">
        <authorList>
            <person name="Tran Van P."/>
        </authorList>
    </citation>
    <scope>NUCLEOTIDE SEQUENCE</scope>
</reference>
<evidence type="ECO:0000256" key="2">
    <source>
        <dbReference type="ARBA" id="ARBA00022559"/>
    </source>
</evidence>
<dbReference type="Gene3D" id="3.40.30.10">
    <property type="entry name" value="Glutaredoxin"/>
    <property type="match status" value="1"/>
</dbReference>
<dbReference type="GO" id="GO:0004601">
    <property type="term" value="F:peroxidase activity"/>
    <property type="evidence" value="ECO:0007669"/>
    <property type="project" value="UniProtKB-KW"/>
</dbReference>
<evidence type="ECO:0000256" key="3">
    <source>
        <dbReference type="ARBA" id="ARBA00023002"/>
    </source>
</evidence>
<dbReference type="InterPro" id="IPR036249">
    <property type="entry name" value="Thioredoxin-like_sf"/>
</dbReference>
<dbReference type="CDD" id="cd00340">
    <property type="entry name" value="GSH_Peroxidase"/>
    <property type="match status" value="1"/>
</dbReference>
<keyword evidence="6" id="KW-0732">Signal</keyword>
<dbReference type="PROSITE" id="PS51355">
    <property type="entry name" value="GLUTATHIONE_PEROXID_3"/>
    <property type="match status" value="1"/>
</dbReference>
<keyword evidence="3 5" id="KW-0560">Oxidoreductase</keyword>
<organism evidence="7">
    <name type="scientific">Medioppia subpectinata</name>
    <dbReference type="NCBI Taxonomy" id="1979941"/>
    <lineage>
        <taxon>Eukaryota</taxon>
        <taxon>Metazoa</taxon>
        <taxon>Ecdysozoa</taxon>
        <taxon>Arthropoda</taxon>
        <taxon>Chelicerata</taxon>
        <taxon>Arachnida</taxon>
        <taxon>Acari</taxon>
        <taxon>Acariformes</taxon>
        <taxon>Sarcoptiformes</taxon>
        <taxon>Oribatida</taxon>
        <taxon>Brachypylina</taxon>
        <taxon>Oppioidea</taxon>
        <taxon>Oppiidae</taxon>
        <taxon>Medioppia</taxon>
    </lineage>
</organism>
<dbReference type="PRINTS" id="PR01011">
    <property type="entry name" value="GLUTPROXDASE"/>
</dbReference>
<dbReference type="EMBL" id="CAJPIZ010004218">
    <property type="protein sequence ID" value="CAG2107291.1"/>
    <property type="molecule type" value="Genomic_DNA"/>
</dbReference>
<accession>A0A7R9KPB1</accession>
<protein>
    <recommendedName>
        <fullName evidence="5">Glutathione peroxidase</fullName>
    </recommendedName>
</protein>
<feature type="signal peptide" evidence="6">
    <location>
        <begin position="1"/>
        <end position="27"/>
    </location>
</feature>
<dbReference type="FunFam" id="3.40.30.10:FF:000025">
    <property type="entry name" value="Glutathione peroxidase"/>
    <property type="match status" value="1"/>
</dbReference>
<evidence type="ECO:0000313" key="7">
    <source>
        <dbReference type="EMBL" id="CAD7626861.1"/>
    </source>
</evidence>
<dbReference type="Proteomes" id="UP000759131">
    <property type="component" value="Unassembled WGS sequence"/>
</dbReference>
<evidence type="ECO:0000256" key="1">
    <source>
        <dbReference type="ARBA" id="ARBA00006926"/>
    </source>
</evidence>
<evidence type="ECO:0000313" key="8">
    <source>
        <dbReference type="Proteomes" id="UP000759131"/>
    </source>
</evidence>
<feature type="active site" evidence="4">
    <location>
        <position position="72"/>
    </location>
</feature>
<dbReference type="PIRSF" id="PIRSF000303">
    <property type="entry name" value="Glutathion_perox"/>
    <property type="match status" value="1"/>
</dbReference>
<name>A0A7R9KPB1_9ACAR</name>
<dbReference type="EMBL" id="OC858793">
    <property type="protein sequence ID" value="CAD7626861.1"/>
    <property type="molecule type" value="Genomic_DNA"/>
</dbReference>
<dbReference type="OrthoDB" id="446890at2759"/>
<comment type="similarity">
    <text evidence="1 5">Belongs to the glutathione peroxidase family.</text>
</comment>
<evidence type="ECO:0000256" key="5">
    <source>
        <dbReference type="RuleBase" id="RU000499"/>
    </source>
</evidence>
<keyword evidence="2 5" id="KW-0575">Peroxidase</keyword>
<keyword evidence="8" id="KW-1185">Reference proteome</keyword>
<dbReference type="SUPFAM" id="SSF52833">
    <property type="entry name" value="Thioredoxin-like"/>
    <property type="match status" value="1"/>
</dbReference>
<dbReference type="Pfam" id="PF00255">
    <property type="entry name" value="GSHPx"/>
    <property type="match status" value="1"/>
</dbReference>
<sequence>MSVSANKLTQLFLTLFLWELAVSTAAAADSKDWKNAKTLYEFTGVKDIDGNDVNMGKYKGHPVLVVNVASNCGLTDTNYRQLQALYAQYEPKGLRVLAFPTNEFLSQEPGTNTQIKEFAHTYNVTFDMMAKIKVNGDDAHPLYKWLKEKQGGYLGFDGIKWNFTKFLIDQKGIPIKRYAPTISPNDIESDIKSLLYKEL</sequence>
<evidence type="ECO:0000256" key="6">
    <source>
        <dbReference type="SAM" id="SignalP"/>
    </source>
</evidence>
<dbReference type="GO" id="GO:0006979">
    <property type="term" value="P:response to oxidative stress"/>
    <property type="evidence" value="ECO:0007669"/>
    <property type="project" value="InterPro"/>
</dbReference>
<evidence type="ECO:0000256" key="4">
    <source>
        <dbReference type="PIRSR" id="PIRSR000303-1"/>
    </source>
</evidence>
<dbReference type="AlphaFoldDB" id="A0A7R9KPB1"/>
<gene>
    <name evidence="7" type="ORF">OSB1V03_LOCUS7293</name>
</gene>
<dbReference type="InterPro" id="IPR029759">
    <property type="entry name" value="GPX_AS"/>
</dbReference>
<dbReference type="InterPro" id="IPR000889">
    <property type="entry name" value="Glutathione_peroxidase"/>
</dbReference>
<dbReference type="PANTHER" id="PTHR11592:SF134">
    <property type="entry name" value="PHOSPHOLIPID HYDROPEROXIDE GLUTATHIONE PEROXIDASE"/>
    <property type="match status" value="1"/>
</dbReference>
<dbReference type="PROSITE" id="PS00460">
    <property type="entry name" value="GLUTATHIONE_PEROXID_1"/>
    <property type="match status" value="1"/>
</dbReference>
<dbReference type="PANTHER" id="PTHR11592">
    <property type="entry name" value="GLUTATHIONE PEROXIDASE"/>
    <property type="match status" value="1"/>
</dbReference>
<feature type="chain" id="PRO_5035591681" description="Glutathione peroxidase" evidence="6">
    <location>
        <begin position="28"/>
        <end position="199"/>
    </location>
</feature>